<dbReference type="GO" id="GO:0006354">
    <property type="term" value="P:DNA-templated transcription elongation"/>
    <property type="evidence" value="ECO:0007669"/>
    <property type="project" value="InterPro"/>
</dbReference>
<accession>A0A3E0I8P0</accession>
<reference evidence="5 6" key="1">
    <citation type="submission" date="2018-08" db="EMBL/GenBank/DDBJ databases">
        <title>Genomic Encyclopedia of Type Strains, Phase IV (KMG-IV): sequencing the most valuable type-strain genomes for metagenomic binning, comparative biology and taxonomic classification.</title>
        <authorList>
            <person name="Goeker M."/>
        </authorList>
    </citation>
    <scope>NUCLEOTIDE SEQUENCE [LARGE SCALE GENOMIC DNA]</scope>
    <source>
        <strain evidence="5 6">DSM 18841</strain>
    </source>
</reference>
<proteinExistence type="predicted"/>
<gene>
    <name evidence="5" type="ORF">C7448_102427</name>
</gene>
<dbReference type="AlphaFoldDB" id="A0A3E0I8P0"/>
<dbReference type="EMBL" id="QUNS01000002">
    <property type="protein sequence ID" value="REH54896.1"/>
    <property type="molecule type" value="Genomic_DNA"/>
</dbReference>
<keyword evidence="3" id="KW-0804">Transcription</keyword>
<dbReference type="InterPro" id="IPR006645">
    <property type="entry name" value="NGN-like_dom"/>
</dbReference>
<keyword evidence="6" id="KW-1185">Reference proteome</keyword>
<evidence type="ECO:0000256" key="3">
    <source>
        <dbReference type="ARBA" id="ARBA00023163"/>
    </source>
</evidence>
<organism evidence="5 6">
    <name type="scientific">Tenacibaculum gallaicum</name>
    <dbReference type="NCBI Taxonomy" id="561505"/>
    <lineage>
        <taxon>Bacteria</taxon>
        <taxon>Pseudomonadati</taxon>
        <taxon>Bacteroidota</taxon>
        <taxon>Flavobacteriia</taxon>
        <taxon>Flavobacteriales</taxon>
        <taxon>Flavobacteriaceae</taxon>
        <taxon>Tenacibaculum</taxon>
    </lineage>
</organism>
<evidence type="ECO:0000313" key="6">
    <source>
        <dbReference type="Proteomes" id="UP000256884"/>
    </source>
</evidence>
<dbReference type="Gene3D" id="3.30.70.940">
    <property type="entry name" value="NusG, N-terminal domain"/>
    <property type="match status" value="1"/>
</dbReference>
<keyword evidence="2" id="KW-0805">Transcription regulation</keyword>
<evidence type="ECO:0000256" key="2">
    <source>
        <dbReference type="ARBA" id="ARBA00023015"/>
    </source>
</evidence>
<feature type="domain" description="NusG-like N-terminal" evidence="4">
    <location>
        <begin position="8"/>
        <end position="99"/>
    </location>
</feature>
<name>A0A3E0I8P0_9FLAO</name>
<keyword evidence="1" id="KW-0889">Transcription antitermination</keyword>
<comment type="caution">
    <text evidence="5">The sequence shown here is derived from an EMBL/GenBank/DDBJ whole genome shotgun (WGS) entry which is preliminary data.</text>
</comment>
<evidence type="ECO:0000256" key="1">
    <source>
        <dbReference type="ARBA" id="ARBA00022814"/>
    </source>
</evidence>
<evidence type="ECO:0000259" key="4">
    <source>
        <dbReference type="Pfam" id="PF02357"/>
    </source>
</evidence>
<sequence length="173" mass="20058">MMKFDCGWYVLYVKSCWEKKVHESLKEISLESFLPQVKTIRQWSDRKKVIMKPLFPSYVFVYINSSLGFHKALSVNGAFSYIRFGKEYARVQEKEVNQIKFLIGDENIDGVEVTTQRPKVGEVKKITYGPLEGLDCEIIKVSNLNKIIVRIDSLQQNIMATIPLHILSEPRIK</sequence>
<dbReference type="SUPFAM" id="SSF82679">
    <property type="entry name" value="N-utilization substance G protein NusG, N-terminal domain"/>
    <property type="match status" value="1"/>
</dbReference>
<dbReference type="PANTHER" id="PTHR30265:SF4">
    <property type="entry name" value="KOW MOTIF FAMILY PROTEIN, EXPRESSED"/>
    <property type="match status" value="1"/>
</dbReference>
<dbReference type="CDD" id="cd09895">
    <property type="entry name" value="NGN_SP_UpxY"/>
    <property type="match status" value="1"/>
</dbReference>
<dbReference type="InterPro" id="IPR043425">
    <property type="entry name" value="NusG-like"/>
</dbReference>
<dbReference type="InterPro" id="IPR036735">
    <property type="entry name" value="NGN_dom_sf"/>
</dbReference>
<dbReference type="Pfam" id="PF02357">
    <property type="entry name" value="NusG"/>
    <property type="match status" value="1"/>
</dbReference>
<dbReference type="Proteomes" id="UP000256884">
    <property type="component" value="Unassembled WGS sequence"/>
</dbReference>
<protein>
    <submittedName>
        <fullName evidence="5">Transcription antitermination factor NusG</fullName>
    </submittedName>
</protein>
<dbReference type="GO" id="GO:0031564">
    <property type="term" value="P:transcription antitermination"/>
    <property type="evidence" value="ECO:0007669"/>
    <property type="project" value="UniProtKB-KW"/>
</dbReference>
<dbReference type="NCBIfam" id="NF033644">
    <property type="entry name" value="antiterm_UpxY"/>
    <property type="match status" value="1"/>
</dbReference>
<evidence type="ECO:0000313" key="5">
    <source>
        <dbReference type="EMBL" id="REH54896.1"/>
    </source>
</evidence>
<dbReference type="PANTHER" id="PTHR30265">
    <property type="entry name" value="RHO-INTERACTING TRANSCRIPTION TERMINATION FACTOR NUSG"/>
    <property type="match status" value="1"/>
</dbReference>